<gene>
    <name evidence="15" type="ORF">NA57DRAFT_77147</name>
</gene>
<evidence type="ECO:0000256" key="2">
    <source>
        <dbReference type="ARBA" id="ARBA00004126"/>
    </source>
</evidence>
<evidence type="ECO:0000256" key="7">
    <source>
        <dbReference type="ARBA" id="ARBA00022729"/>
    </source>
</evidence>
<organism evidence="15 16">
    <name type="scientific">Rhizodiscina lignyota</name>
    <dbReference type="NCBI Taxonomy" id="1504668"/>
    <lineage>
        <taxon>Eukaryota</taxon>
        <taxon>Fungi</taxon>
        <taxon>Dikarya</taxon>
        <taxon>Ascomycota</taxon>
        <taxon>Pezizomycotina</taxon>
        <taxon>Dothideomycetes</taxon>
        <taxon>Pleosporomycetidae</taxon>
        <taxon>Aulographales</taxon>
        <taxon>Rhizodiscinaceae</taxon>
        <taxon>Rhizodiscina</taxon>
    </lineage>
</organism>
<evidence type="ECO:0000313" key="15">
    <source>
        <dbReference type="EMBL" id="KAF2098357.1"/>
    </source>
</evidence>
<comment type="subcellular location">
    <subcellularLocation>
        <location evidence="3">Endoplasmic reticulum membrane</location>
    </subcellularLocation>
    <subcellularLocation>
        <location evidence="2">Nucleus membrane</location>
    </subcellularLocation>
</comment>
<name>A0A9P4IH34_9PEZI</name>
<evidence type="ECO:0000256" key="1">
    <source>
        <dbReference type="ARBA" id="ARBA00003389"/>
    </source>
</evidence>
<evidence type="ECO:0000256" key="5">
    <source>
        <dbReference type="ARBA" id="ARBA00022459"/>
    </source>
</evidence>
<evidence type="ECO:0000256" key="8">
    <source>
        <dbReference type="ARBA" id="ARBA00022824"/>
    </source>
</evidence>
<dbReference type="AlphaFoldDB" id="A0A9P4IH34"/>
<dbReference type="Proteomes" id="UP000799772">
    <property type="component" value="Unassembled WGS sequence"/>
</dbReference>
<evidence type="ECO:0000256" key="10">
    <source>
        <dbReference type="ARBA" id="ARBA00023136"/>
    </source>
</evidence>
<comment type="function">
    <text evidence="1">Required for nuclear membrane fusion during karyogamy.</text>
</comment>
<dbReference type="GO" id="GO:0031965">
    <property type="term" value="C:nuclear membrane"/>
    <property type="evidence" value="ECO:0007669"/>
    <property type="project" value="UniProtKB-SubCell"/>
</dbReference>
<sequence>MAHILMTALFLIGALLCHGVSSFPEAGPMTIKAATPEIINLLSTHQKSPTEVFAQAESLIISLRSAPSCHQAATVDLIDSCHSLGQGYDSTMTKDVEKMLDATRNEYAVKLAACELNSAQASVPKQCARFTPSIEACKDSDWFKSTKGSVQPRQTNDGTCYPHYSLTHVQRCITALSDKAQTWTSYSNARQNAMVVCHASREAIDRETLIHTFKSMVKSTGDLVAASDNAIKRQEEAAVAAEKWLIKLQDEVLRKTRDYDIEVNEMFKRVKAHVAGLHGDLGKTVSSLEAFQGDVTQGRTYMDNLNAQFLSFITRLSESQDLAADQKHHMQIVTEHAKRIAKLMQKMPMEELDQLRGGLATASQMTDHIVQMSSFHIAQIKNETQQMTILANTSAHARENVESIKNNISDFMNLFNSMREFGSELFFLSTLMFMHYISKWFLEEKTRDTFFQLFALPWIIRVFWPLLPRAFLTETLLPHIYAILSAFTVVVIVAVASVVGYRRSKASPISPQV</sequence>
<keyword evidence="8" id="KW-0256">Endoplasmic reticulum</keyword>
<evidence type="ECO:0000256" key="6">
    <source>
        <dbReference type="ARBA" id="ARBA00022692"/>
    </source>
</evidence>
<keyword evidence="7 14" id="KW-0732">Signal</keyword>
<feature type="signal peptide" evidence="14">
    <location>
        <begin position="1"/>
        <end position="22"/>
    </location>
</feature>
<dbReference type="GO" id="GO:0048288">
    <property type="term" value="P:nuclear membrane fusion involved in karyogamy"/>
    <property type="evidence" value="ECO:0007669"/>
    <property type="project" value="InterPro"/>
</dbReference>
<feature type="chain" id="PRO_5040156611" evidence="14">
    <location>
        <begin position="23"/>
        <end position="513"/>
    </location>
</feature>
<dbReference type="InterPro" id="IPR007292">
    <property type="entry name" value="Nuclear_fusion_Kar5"/>
</dbReference>
<keyword evidence="12" id="KW-0539">Nucleus</keyword>
<dbReference type="PANTHER" id="PTHR28012:SF1">
    <property type="entry name" value="NUCLEAR FUSION PROTEIN KAR5"/>
    <property type="match status" value="1"/>
</dbReference>
<evidence type="ECO:0000256" key="14">
    <source>
        <dbReference type="SAM" id="SignalP"/>
    </source>
</evidence>
<keyword evidence="10 13" id="KW-0472">Membrane</keyword>
<comment type="caution">
    <text evidence="15">The sequence shown here is derived from an EMBL/GenBank/DDBJ whole genome shotgun (WGS) entry which is preliminary data.</text>
</comment>
<evidence type="ECO:0000256" key="3">
    <source>
        <dbReference type="ARBA" id="ARBA00004586"/>
    </source>
</evidence>
<protein>
    <submittedName>
        <fullName evidence="15">Uncharacterized protein</fullName>
    </submittedName>
</protein>
<evidence type="ECO:0000256" key="11">
    <source>
        <dbReference type="ARBA" id="ARBA00023180"/>
    </source>
</evidence>
<dbReference type="OrthoDB" id="5311848at2759"/>
<evidence type="ECO:0000256" key="4">
    <source>
        <dbReference type="ARBA" id="ARBA00010473"/>
    </source>
</evidence>
<accession>A0A9P4IH34</accession>
<feature type="transmembrane region" description="Helical" evidence="13">
    <location>
        <begin position="449"/>
        <end position="467"/>
    </location>
</feature>
<dbReference type="GO" id="GO:0000742">
    <property type="term" value="P:karyogamy involved in conjugation with cellular fusion"/>
    <property type="evidence" value="ECO:0007669"/>
    <property type="project" value="InterPro"/>
</dbReference>
<evidence type="ECO:0000256" key="9">
    <source>
        <dbReference type="ARBA" id="ARBA00022989"/>
    </source>
</evidence>
<reference evidence="15" key="1">
    <citation type="journal article" date="2020" name="Stud. Mycol.">
        <title>101 Dothideomycetes genomes: a test case for predicting lifestyles and emergence of pathogens.</title>
        <authorList>
            <person name="Haridas S."/>
            <person name="Albert R."/>
            <person name="Binder M."/>
            <person name="Bloem J."/>
            <person name="Labutti K."/>
            <person name="Salamov A."/>
            <person name="Andreopoulos B."/>
            <person name="Baker S."/>
            <person name="Barry K."/>
            <person name="Bills G."/>
            <person name="Bluhm B."/>
            <person name="Cannon C."/>
            <person name="Castanera R."/>
            <person name="Culley D."/>
            <person name="Daum C."/>
            <person name="Ezra D."/>
            <person name="Gonzalez J."/>
            <person name="Henrissat B."/>
            <person name="Kuo A."/>
            <person name="Liang C."/>
            <person name="Lipzen A."/>
            <person name="Lutzoni F."/>
            <person name="Magnuson J."/>
            <person name="Mondo S."/>
            <person name="Nolan M."/>
            <person name="Ohm R."/>
            <person name="Pangilinan J."/>
            <person name="Park H.-J."/>
            <person name="Ramirez L."/>
            <person name="Alfaro M."/>
            <person name="Sun H."/>
            <person name="Tritt A."/>
            <person name="Yoshinaga Y."/>
            <person name="Zwiers L.-H."/>
            <person name="Turgeon B."/>
            <person name="Goodwin S."/>
            <person name="Spatafora J."/>
            <person name="Crous P."/>
            <person name="Grigoriev I."/>
        </authorList>
    </citation>
    <scope>NUCLEOTIDE SEQUENCE</scope>
    <source>
        <strain evidence="15">CBS 133067</strain>
    </source>
</reference>
<keyword evidence="5" id="KW-0415">Karyogamy</keyword>
<dbReference type="GO" id="GO:0005789">
    <property type="term" value="C:endoplasmic reticulum membrane"/>
    <property type="evidence" value="ECO:0007669"/>
    <property type="project" value="UniProtKB-SubCell"/>
</dbReference>
<comment type="similarity">
    <text evidence="4">Belongs to the KAR5 family.</text>
</comment>
<keyword evidence="16" id="KW-1185">Reference proteome</keyword>
<dbReference type="EMBL" id="ML978127">
    <property type="protein sequence ID" value="KAF2098357.1"/>
    <property type="molecule type" value="Genomic_DNA"/>
</dbReference>
<keyword evidence="11" id="KW-0325">Glycoprotein</keyword>
<dbReference type="PANTHER" id="PTHR28012">
    <property type="entry name" value="NUCLEAR FUSION PROTEIN KAR5"/>
    <property type="match status" value="1"/>
</dbReference>
<evidence type="ECO:0000256" key="12">
    <source>
        <dbReference type="ARBA" id="ARBA00023242"/>
    </source>
</evidence>
<keyword evidence="9 13" id="KW-1133">Transmembrane helix</keyword>
<feature type="transmembrane region" description="Helical" evidence="13">
    <location>
        <begin position="425"/>
        <end position="442"/>
    </location>
</feature>
<feature type="transmembrane region" description="Helical" evidence="13">
    <location>
        <begin position="479"/>
        <end position="501"/>
    </location>
</feature>
<evidence type="ECO:0000313" key="16">
    <source>
        <dbReference type="Proteomes" id="UP000799772"/>
    </source>
</evidence>
<evidence type="ECO:0000256" key="13">
    <source>
        <dbReference type="SAM" id="Phobius"/>
    </source>
</evidence>
<proteinExistence type="inferred from homology"/>
<keyword evidence="6 13" id="KW-0812">Transmembrane</keyword>